<evidence type="ECO:0000259" key="11">
    <source>
        <dbReference type="Pfam" id="PF07992"/>
    </source>
</evidence>
<comment type="cofactor">
    <cofactor evidence="2">
        <name>[4Fe-4S] cluster</name>
        <dbReference type="ChEBI" id="CHEBI:49883"/>
    </cofactor>
</comment>
<keyword evidence="4" id="KW-0285">Flavoprotein</keyword>
<dbReference type="RefSeq" id="WP_109870150.1">
    <property type="nucleotide sequence ID" value="NZ_QGNA01000002.1"/>
</dbReference>
<dbReference type="Proteomes" id="UP000245765">
    <property type="component" value="Unassembled WGS sequence"/>
</dbReference>
<dbReference type="SUPFAM" id="SSF51395">
    <property type="entry name" value="FMN-linked oxidoreductases"/>
    <property type="match status" value="1"/>
</dbReference>
<comment type="cofactor">
    <cofactor evidence="1">
        <name>FMN</name>
        <dbReference type="ChEBI" id="CHEBI:58210"/>
    </cofactor>
</comment>
<evidence type="ECO:0000256" key="7">
    <source>
        <dbReference type="ARBA" id="ARBA00023002"/>
    </source>
</evidence>
<sequence length="672" mass="72730">MQDTSKSPYPTLFSPIRIGPKTARNRTWMSAHATLLVKDHVFTDAHVAYYAERAKHGVAVITMECMAVHETSLPYRGKALSFDPRMVPQYQKIAAAVHEHGALLLAQPWHRGRETNSVASGAPVWAPSAVPCAVYREMPHAMTVEDIDAIREGYRLTARHARSGGLDGVEVHSMAHGYLLNQFLSPATNHRNDAFGGSLENRLRLVMEIIQATREECGPDMIVGVRINSDDGHKGGLRPADWAEIAGRMTASGLIDYVSCSHGTYLNRMLIYPTSPESHGYQMDATRQVRQAANGIPVVGVGRIVTPAEAEKHLAAGDCDFVAMARALIADPEWVAKAARDEGAEIRPCVGANWCMTSIFAQAPIACIHNPAAGNEKELGTFTLKRAERAKKVAVVGGGPGGMRAALTAAQRGHAVTLFERGHELGGQIRLWSRAPSRRELLGIADWLEGQVTKAGVDIRLQTIADAEMLLADGYEAIVVATGSQGLRHGWTPLRPQNWNGAPLPGTDQPNVLSYMDALREPRAPGRRALVYDGLGGRQGVVTAEYLASQGAEVEFVTWLGQAAPDLAGSRDWGKTYGMLRRMGLRFATDLELTRIAGDAAHFRDIYTGDEIVKDGFDSIVLVLGAEAQDALFHTLAPKRAEGLTVKLIGDALAPRRADAAIREGEIAARAI</sequence>
<dbReference type="Pfam" id="PF07992">
    <property type="entry name" value="Pyr_redox_2"/>
    <property type="match status" value="1"/>
</dbReference>
<gene>
    <name evidence="12" type="ORF">DFH01_09180</name>
</gene>
<comment type="caution">
    <text evidence="12">The sequence shown here is derived from an EMBL/GenBank/DDBJ whole genome shotgun (WGS) entry which is preliminary data.</text>
</comment>
<keyword evidence="6" id="KW-0479">Metal-binding</keyword>
<keyword evidence="7" id="KW-0560">Oxidoreductase</keyword>
<dbReference type="InterPro" id="IPR001155">
    <property type="entry name" value="OxRdtase_FMN_N"/>
</dbReference>
<dbReference type="InterPro" id="IPR036188">
    <property type="entry name" value="FAD/NAD-bd_sf"/>
</dbReference>
<evidence type="ECO:0000256" key="3">
    <source>
        <dbReference type="ARBA" id="ARBA00011048"/>
    </source>
</evidence>
<evidence type="ECO:0000256" key="2">
    <source>
        <dbReference type="ARBA" id="ARBA00001966"/>
    </source>
</evidence>
<dbReference type="PANTHER" id="PTHR42917:SF2">
    <property type="entry name" value="2,4-DIENOYL-COA REDUCTASE [(2E)-ENOYL-COA-PRODUCING]"/>
    <property type="match status" value="1"/>
</dbReference>
<evidence type="ECO:0000313" key="12">
    <source>
        <dbReference type="EMBL" id="PWS37039.1"/>
    </source>
</evidence>
<dbReference type="Gene3D" id="3.20.20.70">
    <property type="entry name" value="Aldolase class I"/>
    <property type="match status" value="1"/>
</dbReference>
<dbReference type="EMBL" id="QGNA01000002">
    <property type="protein sequence ID" value="PWS37039.1"/>
    <property type="molecule type" value="Genomic_DNA"/>
</dbReference>
<dbReference type="GO" id="GO:0010181">
    <property type="term" value="F:FMN binding"/>
    <property type="evidence" value="ECO:0007669"/>
    <property type="project" value="InterPro"/>
</dbReference>
<reference evidence="13" key="1">
    <citation type="submission" date="2018-05" db="EMBL/GenBank/DDBJ databases">
        <authorList>
            <person name="Du Z."/>
            <person name="Wang X."/>
        </authorList>
    </citation>
    <scope>NUCLEOTIDE SEQUENCE [LARGE SCALE GENOMIC DNA]</scope>
    <source>
        <strain evidence="13">CQN31</strain>
    </source>
</reference>
<evidence type="ECO:0000256" key="8">
    <source>
        <dbReference type="ARBA" id="ARBA00023004"/>
    </source>
</evidence>
<evidence type="ECO:0000259" key="10">
    <source>
        <dbReference type="Pfam" id="PF00724"/>
    </source>
</evidence>
<feature type="domain" description="NADH:flavin oxidoreductase/NADH oxidase N-terminal" evidence="10">
    <location>
        <begin position="12"/>
        <end position="340"/>
    </location>
</feature>
<protein>
    <submittedName>
        <fullName evidence="12">NADH:flavin oxidoreductase</fullName>
    </submittedName>
</protein>
<evidence type="ECO:0000256" key="6">
    <source>
        <dbReference type="ARBA" id="ARBA00022723"/>
    </source>
</evidence>
<keyword evidence="9" id="KW-0411">Iron-sulfur</keyword>
<dbReference type="OrthoDB" id="9804454at2"/>
<dbReference type="Pfam" id="PF00724">
    <property type="entry name" value="Oxidored_FMN"/>
    <property type="match status" value="1"/>
</dbReference>
<proteinExistence type="inferred from homology"/>
<dbReference type="PRINTS" id="PR00368">
    <property type="entry name" value="FADPNR"/>
</dbReference>
<dbReference type="InterPro" id="IPR013785">
    <property type="entry name" value="Aldolase_TIM"/>
</dbReference>
<dbReference type="Gene3D" id="3.40.50.720">
    <property type="entry name" value="NAD(P)-binding Rossmann-like Domain"/>
    <property type="match status" value="1"/>
</dbReference>
<dbReference type="GO" id="GO:0016491">
    <property type="term" value="F:oxidoreductase activity"/>
    <property type="evidence" value="ECO:0007669"/>
    <property type="project" value="UniProtKB-KW"/>
</dbReference>
<dbReference type="Gene3D" id="3.50.50.60">
    <property type="entry name" value="FAD/NAD(P)-binding domain"/>
    <property type="match status" value="1"/>
</dbReference>
<keyword evidence="5" id="KW-0288">FMN</keyword>
<organism evidence="12 13">
    <name type="scientific">Falsiroseomonas bella</name>
    <dbReference type="NCBI Taxonomy" id="2184016"/>
    <lineage>
        <taxon>Bacteria</taxon>
        <taxon>Pseudomonadati</taxon>
        <taxon>Pseudomonadota</taxon>
        <taxon>Alphaproteobacteria</taxon>
        <taxon>Acetobacterales</taxon>
        <taxon>Roseomonadaceae</taxon>
        <taxon>Falsiroseomonas</taxon>
    </lineage>
</organism>
<dbReference type="InterPro" id="IPR023753">
    <property type="entry name" value="FAD/NAD-binding_dom"/>
</dbReference>
<comment type="similarity">
    <text evidence="3">In the N-terminal section; belongs to the NADH:flavin oxidoreductase/NADH oxidase family.</text>
</comment>
<evidence type="ECO:0000256" key="1">
    <source>
        <dbReference type="ARBA" id="ARBA00001917"/>
    </source>
</evidence>
<dbReference type="GO" id="GO:0051536">
    <property type="term" value="F:iron-sulfur cluster binding"/>
    <property type="evidence" value="ECO:0007669"/>
    <property type="project" value="UniProtKB-KW"/>
</dbReference>
<evidence type="ECO:0000313" key="13">
    <source>
        <dbReference type="Proteomes" id="UP000245765"/>
    </source>
</evidence>
<evidence type="ECO:0000256" key="5">
    <source>
        <dbReference type="ARBA" id="ARBA00022643"/>
    </source>
</evidence>
<dbReference type="AlphaFoldDB" id="A0A317FGG1"/>
<evidence type="ECO:0000256" key="9">
    <source>
        <dbReference type="ARBA" id="ARBA00023014"/>
    </source>
</evidence>
<dbReference type="PANTHER" id="PTHR42917">
    <property type="entry name" value="2,4-DIENOYL-COA REDUCTASE"/>
    <property type="match status" value="1"/>
</dbReference>
<dbReference type="SUPFAM" id="SSF51971">
    <property type="entry name" value="Nucleotide-binding domain"/>
    <property type="match status" value="1"/>
</dbReference>
<feature type="domain" description="FAD/NAD(P)-binding" evidence="11">
    <location>
        <begin position="391"/>
        <end position="634"/>
    </location>
</feature>
<evidence type="ECO:0000256" key="4">
    <source>
        <dbReference type="ARBA" id="ARBA00022630"/>
    </source>
</evidence>
<keyword evidence="13" id="KW-1185">Reference proteome</keyword>
<accession>A0A317FGG1</accession>
<dbReference type="InterPro" id="IPR051793">
    <property type="entry name" value="NADH:flavin_oxidoreductase"/>
</dbReference>
<keyword evidence="8" id="KW-0408">Iron</keyword>
<dbReference type="GO" id="GO:0046872">
    <property type="term" value="F:metal ion binding"/>
    <property type="evidence" value="ECO:0007669"/>
    <property type="project" value="UniProtKB-KW"/>
</dbReference>
<name>A0A317FGG1_9PROT</name>